<comment type="similarity">
    <text evidence="2 9">Belongs to the DXR family.</text>
</comment>
<dbReference type="GO" id="GO:0016853">
    <property type="term" value="F:isomerase activity"/>
    <property type="evidence" value="ECO:0007669"/>
    <property type="project" value="UniProtKB-KW"/>
</dbReference>
<keyword evidence="14" id="KW-1185">Reference proteome</keyword>
<feature type="binding site" evidence="9">
    <location>
        <position position="129"/>
    </location>
    <ligand>
        <name>NADPH</name>
        <dbReference type="ChEBI" id="CHEBI:57783"/>
    </ligand>
</feature>
<dbReference type="SUPFAM" id="SSF69055">
    <property type="entry name" value="1-deoxy-D-xylulose-5-phosphate reductoisomerase, C-terminal domain"/>
    <property type="match status" value="1"/>
</dbReference>
<dbReference type="SUPFAM" id="SSF55347">
    <property type="entry name" value="Glyceraldehyde-3-phosphate dehydrogenase-like, C-terminal domain"/>
    <property type="match status" value="1"/>
</dbReference>
<evidence type="ECO:0000313" key="14">
    <source>
        <dbReference type="Proteomes" id="UP000182498"/>
    </source>
</evidence>
<organism evidence="13 14">
    <name type="scientific">Corynebacterium variabile</name>
    <dbReference type="NCBI Taxonomy" id="1727"/>
    <lineage>
        <taxon>Bacteria</taxon>
        <taxon>Bacillati</taxon>
        <taxon>Actinomycetota</taxon>
        <taxon>Actinomycetes</taxon>
        <taxon>Mycobacteriales</taxon>
        <taxon>Corynebacteriaceae</taxon>
        <taxon>Corynebacterium</taxon>
    </lineage>
</organism>
<dbReference type="OrthoDB" id="9806546at2"/>
<feature type="domain" description="DXP reductoisomerase C-terminal" evidence="12">
    <location>
        <begin position="265"/>
        <end position="382"/>
    </location>
</feature>
<feature type="binding site" evidence="9">
    <location>
        <position position="15"/>
    </location>
    <ligand>
        <name>NADPH</name>
        <dbReference type="ChEBI" id="CHEBI:57783"/>
    </ligand>
</feature>
<sequence length="394" mass="41753">MVRVKTRVVVLGSTGSIGTQALDIIAENPDQFELVGVSAQGSRPELLLEQVRSFGLDASHVAVASDVAADMLDRELDGHVIRGTHSPRTLVEEAGEYGCDVVLNALVGSLGLDATLATLQGDARLALANKESLVAGGDLVLDTASEGQLVPVDSEHSAIAQCLRAGTREEVASLVLTGSGGPFRGWTREQLEPVTPLDAKCHPTWSMGQMKSLNNATMVNKGLEVIEASLLFDVPAENIEVTVHPEMTVHSMVTFTDGATIAQASTPSMRLPISLALGWPGRVPGAKTPLSFAEASTWTFEPLDDAVFPAVRFARDAVSAGGCMPAVYNAANEEAAVEFLAGTLSFPRIVDTVAAVLDDCSRFTTRPRDLDDVLEAERAARAAAHERMASWLTR</sequence>
<keyword evidence="4 9" id="KW-0521">NADP</keyword>
<dbReference type="OMA" id="AHPNWVM"/>
<evidence type="ECO:0000256" key="9">
    <source>
        <dbReference type="HAMAP-Rule" id="MF_00183"/>
    </source>
</evidence>
<evidence type="ECO:0000256" key="8">
    <source>
        <dbReference type="ARBA" id="ARBA00048543"/>
    </source>
</evidence>
<dbReference type="InterPro" id="IPR013644">
    <property type="entry name" value="DXP_reductoisomerase_C"/>
</dbReference>
<feature type="binding site" evidence="9">
    <location>
        <position position="17"/>
    </location>
    <ligand>
        <name>NADPH</name>
        <dbReference type="ChEBI" id="CHEBI:57783"/>
    </ligand>
</feature>
<dbReference type="InterPro" id="IPR003821">
    <property type="entry name" value="DXP_reductoisomerase"/>
</dbReference>
<feature type="binding site" evidence="9">
    <location>
        <position position="155"/>
    </location>
    <ligand>
        <name>1-deoxy-D-xylulose 5-phosphate</name>
        <dbReference type="ChEBI" id="CHEBI:57792"/>
    </ligand>
</feature>
<feature type="binding site" evidence="9">
    <location>
        <position position="153"/>
    </location>
    <ligand>
        <name>Mn(2+)</name>
        <dbReference type="ChEBI" id="CHEBI:29035"/>
    </ligand>
</feature>
<dbReference type="InterPro" id="IPR013512">
    <property type="entry name" value="DXP_reductoisomerase_N"/>
</dbReference>
<feature type="binding site" evidence="9">
    <location>
        <position position="179"/>
    </location>
    <ligand>
        <name>1-deoxy-D-xylulose 5-phosphate</name>
        <dbReference type="ChEBI" id="CHEBI:57792"/>
    </ligand>
</feature>
<evidence type="ECO:0000256" key="4">
    <source>
        <dbReference type="ARBA" id="ARBA00022857"/>
    </source>
</evidence>
<feature type="binding site" evidence="9">
    <location>
        <position position="221"/>
    </location>
    <ligand>
        <name>1-deoxy-D-xylulose 5-phosphate</name>
        <dbReference type="ChEBI" id="CHEBI:57792"/>
    </ligand>
</feature>
<evidence type="ECO:0000313" key="13">
    <source>
        <dbReference type="EMBL" id="CUU66955.1"/>
    </source>
</evidence>
<dbReference type="Proteomes" id="UP000182498">
    <property type="component" value="Unassembled WGS sequence"/>
</dbReference>
<dbReference type="AlphaFoldDB" id="A0A0X2NNA3"/>
<evidence type="ECO:0000256" key="3">
    <source>
        <dbReference type="ARBA" id="ARBA00022723"/>
    </source>
</evidence>
<keyword evidence="7 9" id="KW-0414">Isoprene biosynthesis</keyword>
<comment type="function">
    <text evidence="9">Catalyzes the NADPH-dependent rearrangement and reduction of 1-deoxy-D-xylulose-5-phosphate (DXP) to 2-C-methyl-D-erythritol 4-phosphate (MEP).</text>
</comment>
<dbReference type="GO" id="GO:0070402">
    <property type="term" value="F:NADPH binding"/>
    <property type="evidence" value="ECO:0007669"/>
    <property type="project" value="InterPro"/>
</dbReference>
<gene>
    <name evidence="9" type="primary">dxr</name>
    <name evidence="13" type="ORF">CVAR292_02308</name>
</gene>
<comment type="caution">
    <text evidence="9">Lacks conserved residue(s) required for the propagation of feature annotation.</text>
</comment>
<dbReference type="Gene3D" id="3.40.50.720">
    <property type="entry name" value="NAD(P)-binding Rossmann-like Domain"/>
    <property type="match status" value="1"/>
</dbReference>
<feature type="binding site" evidence="9">
    <location>
        <position position="220"/>
    </location>
    <ligand>
        <name>1-deoxy-D-xylulose 5-phosphate</name>
        <dbReference type="ChEBI" id="CHEBI:57792"/>
    </ligand>
</feature>
<dbReference type="EC" id="1.1.1.267" evidence="9"/>
<dbReference type="NCBIfam" id="TIGR00243">
    <property type="entry name" value="Dxr"/>
    <property type="match status" value="1"/>
</dbReference>
<dbReference type="InterPro" id="IPR036169">
    <property type="entry name" value="DXPR_C_sf"/>
</dbReference>
<evidence type="ECO:0000259" key="10">
    <source>
        <dbReference type="Pfam" id="PF02670"/>
    </source>
</evidence>
<dbReference type="PANTHER" id="PTHR30525">
    <property type="entry name" value="1-DEOXY-D-XYLULOSE 5-PHOSPHATE REDUCTOISOMERASE"/>
    <property type="match status" value="1"/>
</dbReference>
<feature type="binding site" evidence="9">
    <location>
        <position position="14"/>
    </location>
    <ligand>
        <name>NADPH</name>
        <dbReference type="ChEBI" id="CHEBI:57783"/>
    </ligand>
</feature>
<dbReference type="UniPathway" id="UPA00056">
    <property type="reaction ID" value="UER00092"/>
</dbReference>
<feature type="binding site" evidence="9">
    <location>
        <position position="130"/>
    </location>
    <ligand>
        <name>1-deoxy-D-xylulose 5-phosphate</name>
        <dbReference type="ChEBI" id="CHEBI:57792"/>
    </ligand>
</feature>
<dbReference type="GO" id="GO:0030604">
    <property type="term" value="F:1-deoxy-D-xylulose-5-phosphate reductoisomerase activity"/>
    <property type="evidence" value="ECO:0007669"/>
    <property type="project" value="UniProtKB-UniRule"/>
</dbReference>
<feature type="binding site" evidence="9">
    <location>
        <position position="202"/>
    </location>
    <ligand>
        <name>1-deoxy-D-xylulose 5-phosphate</name>
        <dbReference type="ChEBI" id="CHEBI:57792"/>
    </ligand>
</feature>
<dbReference type="Pfam" id="PF02670">
    <property type="entry name" value="DXP_reductoisom"/>
    <property type="match status" value="1"/>
</dbReference>
<keyword evidence="13" id="KW-0413">Isomerase</keyword>
<name>A0A0X2NNA3_9CORY</name>
<accession>A0A0X2NNA3</accession>
<keyword evidence="9" id="KW-0460">Magnesium</keyword>
<dbReference type="InterPro" id="IPR036291">
    <property type="entry name" value="NAD(P)-bd_dom_sf"/>
</dbReference>
<proteinExistence type="inferred from homology"/>
<comment type="catalytic activity">
    <reaction evidence="8">
        <text>2-C-methyl-D-erythritol 4-phosphate + NADP(+) = 1-deoxy-D-xylulose 5-phosphate + NADPH + H(+)</text>
        <dbReference type="Rhea" id="RHEA:13717"/>
        <dbReference type="ChEBI" id="CHEBI:15378"/>
        <dbReference type="ChEBI" id="CHEBI:57783"/>
        <dbReference type="ChEBI" id="CHEBI:57792"/>
        <dbReference type="ChEBI" id="CHEBI:58262"/>
        <dbReference type="ChEBI" id="CHEBI:58349"/>
        <dbReference type="EC" id="1.1.1.267"/>
    </reaction>
    <physiologicalReaction direction="right-to-left" evidence="8">
        <dbReference type="Rhea" id="RHEA:13719"/>
    </physiologicalReaction>
</comment>
<dbReference type="PANTHER" id="PTHR30525:SF0">
    <property type="entry name" value="1-DEOXY-D-XYLULOSE 5-PHOSPHATE REDUCTOISOMERASE, CHLOROPLASTIC"/>
    <property type="match status" value="1"/>
</dbReference>
<dbReference type="PIRSF" id="PIRSF006205">
    <property type="entry name" value="Dxp_reductismrs"/>
    <property type="match status" value="1"/>
</dbReference>
<dbReference type="InterPro" id="IPR026877">
    <property type="entry name" value="DXPR_C"/>
</dbReference>
<protein>
    <recommendedName>
        <fullName evidence="9">1-deoxy-D-xylulose 5-phosphate reductoisomerase</fullName>
        <shortName evidence="9">DXP reductoisomerase</shortName>
        <ecNumber evidence="9">1.1.1.267</ecNumber>
    </recommendedName>
    <alternativeName>
        <fullName evidence="9">1-deoxyxylulose-5-phosphate reductoisomerase</fullName>
    </alternativeName>
    <alternativeName>
        <fullName evidence="9">2-C-methyl-D-erythritol 4-phosphate synthase</fullName>
    </alternativeName>
</protein>
<evidence type="ECO:0000256" key="5">
    <source>
        <dbReference type="ARBA" id="ARBA00023002"/>
    </source>
</evidence>
<feature type="binding site" evidence="9">
    <location>
        <position position="155"/>
    </location>
    <ligand>
        <name>Mn(2+)</name>
        <dbReference type="ChEBI" id="CHEBI:29035"/>
    </ligand>
</feature>
<dbReference type="Gene3D" id="1.10.1740.10">
    <property type="match status" value="1"/>
</dbReference>
<evidence type="ECO:0000256" key="2">
    <source>
        <dbReference type="ARBA" id="ARBA00006825"/>
    </source>
</evidence>
<evidence type="ECO:0000259" key="12">
    <source>
        <dbReference type="Pfam" id="PF13288"/>
    </source>
</evidence>
<dbReference type="HAMAP" id="MF_00183">
    <property type="entry name" value="DXP_reductoisom"/>
    <property type="match status" value="1"/>
</dbReference>
<evidence type="ECO:0000256" key="7">
    <source>
        <dbReference type="ARBA" id="ARBA00023229"/>
    </source>
</evidence>
<evidence type="ECO:0000259" key="11">
    <source>
        <dbReference type="Pfam" id="PF08436"/>
    </source>
</evidence>
<comment type="cofactor">
    <cofactor evidence="9">
        <name>Mg(2+)</name>
        <dbReference type="ChEBI" id="CHEBI:18420"/>
    </cofactor>
    <cofactor evidence="9">
        <name>Mn(2+)</name>
        <dbReference type="ChEBI" id="CHEBI:29035"/>
    </cofactor>
</comment>
<feature type="binding site" evidence="9">
    <location>
        <position position="224"/>
    </location>
    <ligand>
        <name>Mn(2+)</name>
        <dbReference type="ChEBI" id="CHEBI:29035"/>
    </ligand>
</feature>
<keyword evidence="6 9" id="KW-0464">Manganese</keyword>
<feature type="domain" description="1-deoxy-D-xylulose 5-phosphate reductoisomerase N-terminal" evidence="10">
    <location>
        <begin position="8"/>
        <end position="137"/>
    </location>
</feature>
<feature type="binding site" evidence="9">
    <location>
        <position position="16"/>
    </location>
    <ligand>
        <name>NADPH</name>
        <dbReference type="ChEBI" id="CHEBI:57783"/>
    </ligand>
</feature>
<evidence type="ECO:0000256" key="1">
    <source>
        <dbReference type="ARBA" id="ARBA00005094"/>
    </source>
</evidence>
<dbReference type="GO" id="GO:0030145">
    <property type="term" value="F:manganese ion binding"/>
    <property type="evidence" value="ECO:0007669"/>
    <property type="project" value="TreeGrafter"/>
</dbReference>
<dbReference type="Pfam" id="PF08436">
    <property type="entry name" value="DXP_redisom_C"/>
    <property type="match status" value="1"/>
</dbReference>
<dbReference type="FunFam" id="3.40.50.720:FF:000045">
    <property type="entry name" value="1-deoxy-D-xylulose 5-phosphate reductoisomerase"/>
    <property type="match status" value="1"/>
</dbReference>
<keyword evidence="3 9" id="KW-0479">Metal-binding</keyword>
<feature type="binding site" evidence="9">
    <location>
        <position position="224"/>
    </location>
    <ligand>
        <name>1-deoxy-D-xylulose 5-phosphate</name>
        <dbReference type="ChEBI" id="CHEBI:57792"/>
    </ligand>
</feature>
<reference evidence="14" key="1">
    <citation type="submission" date="2015-11" db="EMBL/GenBank/DDBJ databases">
        <authorList>
            <person name="Dugat-Bony E."/>
        </authorList>
    </citation>
    <scope>NUCLEOTIDE SEQUENCE [LARGE SCALE GENOMIC DNA]</scope>
    <source>
        <strain evidence="14">Mu292</strain>
    </source>
</reference>
<dbReference type="RefSeq" id="WP_014010212.1">
    <property type="nucleotide sequence ID" value="NZ_FAUH01000016.1"/>
</dbReference>
<dbReference type="EMBL" id="FAUH01000016">
    <property type="protein sequence ID" value="CUU66955.1"/>
    <property type="molecule type" value="Genomic_DNA"/>
</dbReference>
<dbReference type="SUPFAM" id="SSF51735">
    <property type="entry name" value="NAD(P)-binding Rossmann-fold domains"/>
    <property type="match status" value="1"/>
</dbReference>
<keyword evidence="5 9" id="KW-0560">Oxidoreductase</keyword>
<feature type="domain" description="1-deoxy-D-xylulose 5-phosphate reductoisomerase C-terminal" evidence="11">
    <location>
        <begin position="149"/>
        <end position="232"/>
    </location>
</feature>
<feature type="binding site" evidence="9">
    <location>
        <position position="154"/>
    </location>
    <ligand>
        <name>1-deoxy-D-xylulose 5-phosphate</name>
        <dbReference type="ChEBI" id="CHEBI:57792"/>
    </ligand>
</feature>
<feature type="binding site" evidence="9">
    <location>
        <position position="208"/>
    </location>
    <ligand>
        <name>NADPH</name>
        <dbReference type="ChEBI" id="CHEBI:57783"/>
    </ligand>
</feature>
<feature type="binding site" evidence="9">
    <location>
        <position position="131"/>
    </location>
    <ligand>
        <name>NADPH</name>
        <dbReference type="ChEBI" id="CHEBI:57783"/>
    </ligand>
</feature>
<comment type="pathway">
    <text evidence="1 9">Isoprenoid biosynthesis; isopentenyl diphosphate biosynthesis via DXP pathway; isopentenyl diphosphate from 1-deoxy-D-xylulose 5-phosphate: step 1/6.</text>
</comment>
<evidence type="ECO:0000256" key="6">
    <source>
        <dbReference type="ARBA" id="ARBA00023211"/>
    </source>
</evidence>
<dbReference type="Pfam" id="PF13288">
    <property type="entry name" value="DXPR_C"/>
    <property type="match status" value="1"/>
</dbReference>
<dbReference type="GO" id="GO:0051484">
    <property type="term" value="P:isopentenyl diphosphate biosynthetic process, methylerythritol 4-phosphate pathway involved in terpenoid biosynthetic process"/>
    <property type="evidence" value="ECO:0007669"/>
    <property type="project" value="UniProtKB-ARBA"/>
</dbReference>